<gene>
    <name evidence="1" type="ORF">CGI_10020886</name>
</gene>
<protein>
    <recommendedName>
        <fullName evidence="2">F5/8 type C domain-containing protein</fullName>
    </recommendedName>
</protein>
<organism evidence="1">
    <name type="scientific">Magallana gigas</name>
    <name type="common">Pacific oyster</name>
    <name type="synonym">Crassostrea gigas</name>
    <dbReference type="NCBI Taxonomy" id="29159"/>
    <lineage>
        <taxon>Eukaryota</taxon>
        <taxon>Metazoa</taxon>
        <taxon>Spiralia</taxon>
        <taxon>Lophotrochozoa</taxon>
        <taxon>Mollusca</taxon>
        <taxon>Bivalvia</taxon>
        <taxon>Autobranchia</taxon>
        <taxon>Pteriomorphia</taxon>
        <taxon>Ostreida</taxon>
        <taxon>Ostreoidea</taxon>
        <taxon>Ostreidae</taxon>
        <taxon>Magallana</taxon>
    </lineage>
</organism>
<reference evidence="1" key="1">
    <citation type="journal article" date="2012" name="Nature">
        <title>The oyster genome reveals stress adaptation and complexity of shell formation.</title>
        <authorList>
            <person name="Zhang G."/>
            <person name="Fang X."/>
            <person name="Guo X."/>
            <person name="Li L."/>
            <person name="Luo R."/>
            <person name="Xu F."/>
            <person name="Yang P."/>
            <person name="Zhang L."/>
            <person name="Wang X."/>
            <person name="Qi H."/>
            <person name="Xiong Z."/>
            <person name="Que H."/>
            <person name="Xie Y."/>
            <person name="Holland P.W."/>
            <person name="Paps J."/>
            <person name="Zhu Y."/>
            <person name="Wu F."/>
            <person name="Chen Y."/>
            <person name="Wang J."/>
            <person name="Peng C."/>
            <person name="Meng J."/>
            <person name="Yang L."/>
            <person name="Liu J."/>
            <person name="Wen B."/>
            <person name="Zhang N."/>
            <person name="Huang Z."/>
            <person name="Zhu Q."/>
            <person name="Feng Y."/>
            <person name="Mount A."/>
            <person name="Hedgecock D."/>
            <person name="Xu Z."/>
            <person name="Liu Y."/>
            <person name="Domazet-Loso T."/>
            <person name="Du Y."/>
            <person name="Sun X."/>
            <person name="Zhang S."/>
            <person name="Liu B."/>
            <person name="Cheng P."/>
            <person name="Jiang X."/>
            <person name="Li J."/>
            <person name="Fan D."/>
            <person name="Wang W."/>
            <person name="Fu W."/>
            <person name="Wang T."/>
            <person name="Wang B."/>
            <person name="Zhang J."/>
            <person name="Peng Z."/>
            <person name="Li Y."/>
            <person name="Li N."/>
            <person name="Wang J."/>
            <person name="Chen M."/>
            <person name="He Y."/>
            <person name="Tan F."/>
            <person name="Song X."/>
            <person name="Zheng Q."/>
            <person name="Huang R."/>
            <person name="Yang H."/>
            <person name="Du X."/>
            <person name="Chen L."/>
            <person name="Yang M."/>
            <person name="Gaffney P.M."/>
            <person name="Wang S."/>
            <person name="Luo L."/>
            <person name="She Z."/>
            <person name="Ming Y."/>
            <person name="Huang W."/>
            <person name="Zhang S."/>
            <person name="Huang B."/>
            <person name="Zhang Y."/>
            <person name="Qu T."/>
            <person name="Ni P."/>
            <person name="Miao G."/>
            <person name="Wang J."/>
            <person name="Wang Q."/>
            <person name="Steinberg C.E."/>
            <person name="Wang H."/>
            <person name="Li N."/>
            <person name="Qian L."/>
            <person name="Zhang G."/>
            <person name="Li Y."/>
            <person name="Yang H."/>
            <person name="Liu X."/>
            <person name="Wang J."/>
            <person name="Yin Y."/>
            <person name="Wang J."/>
        </authorList>
    </citation>
    <scope>NUCLEOTIDE SEQUENCE [LARGE SCALE GENOMIC DNA]</scope>
    <source>
        <strain evidence="1">05x7-T-G4-1.051#20</strain>
    </source>
</reference>
<dbReference type="PANTHER" id="PTHR45713">
    <property type="entry name" value="FTP DOMAIN-CONTAINING PROTEIN"/>
    <property type="match status" value="1"/>
</dbReference>
<accession>K1RBM0</accession>
<dbReference type="AlphaFoldDB" id="K1RBM0"/>
<dbReference type="HOGENOM" id="CLU_2051880_0_0_1"/>
<dbReference type="PANTHER" id="PTHR45713:SF6">
    <property type="entry name" value="F5_8 TYPE C DOMAIN-CONTAINING PROTEIN"/>
    <property type="match status" value="1"/>
</dbReference>
<evidence type="ECO:0000313" key="1">
    <source>
        <dbReference type="EMBL" id="EKC38625.1"/>
    </source>
</evidence>
<dbReference type="Gene3D" id="2.60.120.260">
    <property type="entry name" value="Galactose-binding domain-like"/>
    <property type="match status" value="1"/>
</dbReference>
<name>K1RBM0_MAGGI</name>
<dbReference type="InParanoid" id="K1RBM0"/>
<evidence type="ECO:0008006" key="2">
    <source>
        <dbReference type="Google" id="ProtNLM"/>
    </source>
</evidence>
<sequence length="120" mass="13761">MSFDENNNDPWIYYEMRMTNVAAFKPVTMSSEHNPPSHSPHYAVDGQVKNTIYGKQCAHTSNDPNPWLTIDLENTFDVQYVTLFNRIETLGKEGNITLTDADYLKLVIMYLVQSHTCTVI</sequence>
<proteinExistence type="predicted"/>
<dbReference type="InterPro" id="IPR008979">
    <property type="entry name" value="Galactose-bd-like_sf"/>
</dbReference>
<dbReference type="InterPro" id="IPR051941">
    <property type="entry name" value="BG_Antigen-Binding_Lectin"/>
</dbReference>
<dbReference type="SUPFAM" id="SSF49785">
    <property type="entry name" value="Galactose-binding domain-like"/>
    <property type="match status" value="1"/>
</dbReference>
<dbReference type="EMBL" id="JH816761">
    <property type="protein sequence ID" value="EKC38625.1"/>
    <property type="molecule type" value="Genomic_DNA"/>
</dbReference>